<dbReference type="Proteomes" id="UP000688947">
    <property type="component" value="Unassembled WGS sequence"/>
</dbReference>
<evidence type="ECO:0000259" key="4">
    <source>
        <dbReference type="PROSITE" id="PS50004"/>
    </source>
</evidence>
<keyword evidence="1" id="KW-0479">Metal-binding</keyword>
<dbReference type="PROSITE" id="PS50004">
    <property type="entry name" value="C2"/>
    <property type="match status" value="1"/>
</dbReference>
<dbReference type="CDD" id="cd00030">
    <property type="entry name" value="C2"/>
    <property type="match status" value="1"/>
</dbReference>
<dbReference type="GO" id="GO:0046872">
    <property type="term" value="F:metal ion binding"/>
    <property type="evidence" value="ECO:0007669"/>
    <property type="project" value="UniProtKB-KW"/>
</dbReference>
<feature type="domain" description="C2" evidence="4">
    <location>
        <begin position="227"/>
        <end position="349"/>
    </location>
</feature>
<dbReference type="SMART" id="SM00239">
    <property type="entry name" value="C2"/>
    <property type="match status" value="1"/>
</dbReference>
<dbReference type="PANTHER" id="PTHR45911">
    <property type="entry name" value="C2 DOMAIN-CONTAINING PROTEIN"/>
    <property type="match status" value="1"/>
</dbReference>
<evidence type="ECO:0000313" key="5">
    <source>
        <dbReference type="EMBL" id="KAG6962292.1"/>
    </source>
</evidence>
<name>A0A8T1UHG8_9STRA</name>
<dbReference type="PANTHER" id="PTHR45911:SF7">
    <property type="entry name" value="C2 DOMAIN-CONTAINING PROTEIN"/>
    <property type="match status" value="1"/>
</dbReference>
<protein>
    <recommendedName>
        <fullName evidence="4">C2 domain-containing protein</fullName>
    </recommendedName>
</protein>
<dbReference type="VEuPathDB" id="FungiDB:PC110_g9594"/>
<dbReference type="AlphaFoldDB" id="A0A8T1UHG8"/>
<feature type="compositionally biased region" description="Basic and acidic residues" evidence="3">
    <location>
        <begin position="121"/>
        <end position="142"/>
    </location>
</feature>
<organism evidence="5 6">
    <name type="scientific">Phytophthora cactorum</name>
    <dbReference type="NCBI Taxonomy" id="29920"/>
    <lineage>
        <taxon>Eukaryota</taxon>
        <taxon>Sar</taxon>
        <taxon>Stramenopiles</taxon>
        <taxon>Oomycota</taxon>
        <taxon>Peronosporomycetes</taxon>
        <taxon>Peronosporales</taxon>
        <taxon>Peronosporaceae</taxon>
        <taxon>Phytophthora</taxon>
    </lineage>
</organism>
<comment type="caution">
    <text evidence="5">The sequence shown here is derived from an EMBL/GenBank/DDBJ whole genome shotgun (WGS) entry which is preliminary data.</text>
</comment>
<gene>
    <name evidence="5" type="ORF">JG687_00007233</name>
</gene>
<evidence type="ECO:0000256" key="1">
    <source>
        <dbReference type="ARBA" id="ARBA00022723"/>
    </source>
</evidence>
<dbReference type="EMBL" id="JAENGZ010000313">
    <property type="protein sequence ID" value="KAG6962292.1"/>
    <property type="molecule type" value="Genomic_DNA"/>
</dbReference>
<dbReference type="OrthoDB" id="270970at2759"/>
<keyword evidence="2" id="KW-0106">Calcium</keyword>
<accession>A0A8T1UHG8</accession>
<sequence length="386" mass="43694">MQPPTPAEETKAKVSDNIASDTSIKKRRVPVKKKKAAKPIEPDAAKVDPVVIATSSIQLSETRSPGPYRGKCRYQSRKCENERAIKRNGKPHNLCEEHRSKQNQHQRKFDAKKFSRKRRRDSVSDEDTKIDKQSHRNEEPSAKHHRPMTNQEAEARTPSHVTPSTLVPTPTQLANPARAKPNLTDRDRQDVVLFLLDIRTVAWVWKRFKDAWKTAGIVGVNSKIPECSGRKKIDHSAVLAQRKKFIVRIVLFKCQDLAAADLDVVGGKSDPYVIFTLEGVTRKSSCIMNDLNPQWSPPEKFEFEVDEWENKFLIAQVFDYDRLSKDDLIGSAVIPLALYAGNRHCEMYSYPLVLPDEVGGLGAPKSDLFLQISLTTSDGSPVDYYY</sequence>
<feature type="region of interest" description="Disordered" evidence="3">
    <location>
        <begin position="56"/>
        <end position="181"/>
    </location>
</feature>
<feature type="compositionally biased region" description="Polar residues" evidence="3">
    <location>
        <begin position="159"/>
        <end position="174"/>
    </location>
</feature>
<evidence type="ECO:0000256" key="2">
    <source>
        <dbReference type="ARBA" id="ARBA00022837"/>
    </source>
</evidence>
<proteinExistence type="predicted"/>
<dbReference type="Pfam" id="PF00168">
    <property type="entry name" value="C2"/>
    <property type="match status" value="1"/>
</dbReference>
<evidence type="ECO:0000256" key="3">
    <source>
        <dbReference type="SAM" id="MobiDB-lite"/>
    </source>
</evidence>
<dbReference type="VEuPathDB" id="FungiDB:PC110_g9587"/>
<reference evidence="5" key="1">
    <citation type="submission" date="2021-01" db="EMBL/GenBank/DDBJ databases">
        <title>Phytophthora aleatoria, a newly-described species from Pinus radiata is distinct from Phytophthora cactorum isolates based on comparative genomics.</title>
        <authorList>
            <person name="Mcdougal R."/>
            <person name="Panda P."/>
            <person name="Williams N."/>
            <person name="Studholme D.J."/>
        </authorList>
    </citation>
    <scope>NUCLEOTIDE SEQUENCE</scope>
    <source>
        <strain evidence="5">NZFS 3830</strain>
    </source>
</reference>
<dbReference type="InterPro" id="IPR000008">
    <property type="entry name" value="C2_dom"/>
</dbReference>
<evidence type="ECO:0000313" key="6">
    <source>
        <dbReference type="Proteomes" id="UP000688947"/>
    </source>
</evidence>